<name>A0A8H3IWX2_9LECA</name>
<dbReference type="GO" id="GO:0016788">
    <property type="term" value="F:hydrolase activity, acting on ester bonds"/>
    <property type="evidence" value="ECO:0007669"/>
    <property type="project" value="InterPro"/>
</dbReference>
<gene>
    <name evidence="1" type="ORF">HETSPECPRED_010017</name>
</gene>
<evidence type="ECO:0000313" key="1">
    <source>
        <dbReference type="EMBL" id="CAF9936113.1"/>
    </source>
</evidence>
<sequence>MLFSLYFPLAWAGIPDGYDFWWTALGDSYASGVGSGTYTGGRRCLRYDQAYPVQMQGNNDLGLGTTPEDRRLFQNVVCSGAEVDDIESWQLLDEDTSSQPSYEYGDRPKFGEPEVATLTVGGDDIDFPGILFNCIIESHVWFGPPTRTCDDQRAHSWGLIKNPALVSNISGLISKIVKKGRAGQANSNFKLYVTGYGQFFNSGTTLCNDVTFARTANPNPDGKDHIKMTQELHKEFNQMSLALNSAIQMAVAQHASDGVKYIDIDGPLTGHRFCEDGVKEPDQGNRNLWLWHYPYDKPSGNGGSDYQSVIDAANSQVFGGLSTAELSQKYDSGGAVNDAWFDAIDLSQIQGGVDAAGFWDGVVGYRAKLFHPQVAWHQWIQNAIIDQWKNDRDIDSNPAPTPKLTCTGVECHQRPCRLFIGVWQGSQ</sequence>
<accession>A0A8H3IWX2</accession>
<proteinExistence type="predicted"/>
<evidence type="ECO:0000313" key="2">
    <source>
        <dbReference type="Proteomes" id="UP000664521"/>
    </source>
</evidence>
<dbReference type="GO" id="GO:0006629">
    <property type="term" value="P:lipid metabolic process"/>
    <property type="evidence" value="ECO:0007669"/>
    <property type="project" value="TreeGrafter"/>
</dbReference>
<dbReference type="Gene3D" id="3.40.50.1110">
    <property type="entry name" value="SGNH hydrolase"/>
    <property type="match status" value="1"/>
</dbReference>
<comment type="caution">
    <text evidence="1">The sequence shown here is derived from an EMBL/GenBank/DDBJ whole genome shotgun (WGS) entry which is preliminary data.</text>
</comment>
<dbReference type="AlphaFoldDB" id="A0A8H3IWX2"/>
<dbReference type="InterPro" id="IPR037460">
    <property type="entry name" value="SEST-like"/>
</dbReference>
<evidence type="ECO:0008006" key="3">
    <source>
        <dbReference type="Google" id="ProtNLM"/>
    </source>
</evidence>
<keyword evidence="2" id="KW-1185">Reference proteome</keyword>
<dbReference type="InterPro" id="IPR036514">
    <property type="entry name" value="SGNH_hydro_sf"/>
</dbReference>
<dbReference type="OrthoDB" id="21678at2759"/>
<dbReference type="PANTHER" id="PTHR37981">
    <property type="entry name" value="LIPASE 2"/>
    <property type="match status" value="1"/>
</dbReference>
<reference evidence="1" key="1">
    <citation type="submission" date="2021-03" db="EMBL/GenBank/DDBJ databases">
        <authorList>
            <person name="Tagirdzhanova G."/>
        </authorList>
    </citation>
    <scope>NUCLEOTIDE SEQUENCE</scope>
</reference>
<protein>
    <recommendedName>
        <fullName evidence="3">SGNH hydrolase-type esterase domain-containing protein</fullName>
    </recommendedName>
</protein>
<dbReference type="EMBL" id="CAJPDS010000088">
    <property type="protein sequence ID" value="CAF9936113.1"/>
    <property type="molecule type" value="Genomic_DNA"/>
</dbReference>
<dbReference type="PANTHER" id="PTHR37981:SF1">
    <property type="entry name" value="SGNH HYDROLASE-TYPE ESTERASE DOMAIN-CONTAINING PROTEIN"/>
    <property type="match status" value="1"/>
</dbReference>
<dbReference type="CDD" id="cd01823">
    <property type="entry name" value="SEST_like"/>
    <property type="match status" value="1"/>
</dbReference>
<organism evidence="1 2">
    <name type="scientific">Heterodermia speciosa</name>
    <dbReference type="NCBI Taxonomy" id="116794"/>
    <lineage>
        <taxon>Eukaryota</taxon>
        <taxon>Fungi</taxon>
        <taxon>Dikarya</taxon>
        <taxon>Ascomycota</taxon>
        <taxon>Pezizomycotina</taxon>
        <taxon>Lecanoromycetes</taxon>
        <taxon>OSLEUM clade</taxon>
        <taxon>Lecanoromycetidae</taxon>
        <taxon>Caliciales</taxon>
        <taxon>Physciaceae</taxon>
        <taxon>Heterodermia</taxon>
    </lineage>
</organism>
<dbReference type="Proteomes" id="UP000664521">
    <property type="component" value="Unassembled WGS sequence"/>
</dbReference>
<dbReference type="SUPFAM" id="SSF52266">
    <property type="entry name" value="SGNH hydrolase"/>
    <property type="match status" value="1"/>
</dbReference>